<comment type="caution">
    <text evidence="9">The sequence shown here is derived from an EMBL/GenBank/DDBJ whole genome shotgun (WGS) entry which is preliminary data.</text>
</comment>
<evidence type="ECO:0000256" key="1">
    <source>
        <dbReference type="ARBA" id="ARBA00009986"/>
    </source>
</evidence>
<name>A0A0G9H2G1_9GAMM</name>
<dbReference type="InterPro" id="IPR016161">
    <property type="entry name" value="Ald_DH/histidinol_DH"/>
</dbReference>
<dbReference type="InterPro" id="IPR012394">
    <property type="entry name" value="Aldehyde_DH_NAD(P)"/>
</dbReference>
<dbReference type="InterPro" id="IPR016163">
    <property type="entry name" value="Ald_DH_C"/>
</dbReference>
<dbReference type="PANTHER" id="PTHR43570">
    <property type="entry name" value="ALDEHYDE DEHYDROGENASE"/>
    <property type="match status" value="1"/>
</dbReference>
<dbReference type="GO" id="GO:0004029">
    <property type="term" value="F:aldehyde dehydrogenase (NAD+) activity"/>
    <property type="evidence" value="ECO:0007669"/>
    <property type="project" value="TreeGrafter"/>
</dbReference>
<gene>
    <name evidence="9" type="ORF">Y882_09180</name>
</gene>
<feature type="active site" evidence="5 6">
    <location>
        <position position="215"/>
    </location>
</feature>
<comment type="similarity">
    <text evidence="1 4 7">Belongs to the aldehyde dehydrogenase family.</text>
</comment>
<keyword evidence="2 4" id="KW-0560">Oxidoreductase</keyword>
<dbReference type="GO" id="GO:0005737">
    <property type="term" value="C:cytoplasm"/>
    <property type="evidence" value="ECO:0007669"/>
    <property type="project" value="TreeGrafter"/>
</dbReference>
<dbReference type="CDD" id="cd07133">
    <property type="entry name" value="ALDH_CALDH_CalB"/>
    <property type="match status" value="1"/>
</dbReference>
<dbReference type="STRING" id="1440762.Y882_09180"/>
<feature type="active site" evidence="5">
    <location>
        <position position="249"/>
    </location>
</feature>
<feature type="domain" description="Aldehyde dehydrogenase" evidence="8">
    <location>
        <begin position="25"/>
        <end position="437"/>
    </location>
</feature>
<evidence type="ECO:0000313" key="9">
    <source>
        <dbReference type="EMBL" id="KLD64050.1"/>
    </source>
</evidence>
<dbReference type="InterPro" id="IPR015590">
    <property type="entry name" value="Aldehyde_DH_dom"/>
</dbReference>
<proteinExistence type="inferred from homology"/>
<sequence length="470" mass="51947">MKEPSSSLHSTLLRMREAQSRDPLPPWDVRATRLRTLEKMLEEQRVAFAEAIDADFGHRPAEETELLELYPSLSNLKHSLRRGRRWMRPRGKLANLVFLPARTTLLPQPRGVVGIIVPWNYPLFLAVGPLIDALTAGNRVMLKMSEYTPRFSQLFADQIARYFSADEVSVVTGDAEVAQAFSALPFDHLLFTGSTAVGHHVMRAAAANLTPVTLELGGKSPAIVGPGARLDHAVERIVFGKLVNAGQTCIAPDYVLVPRARQGEFVRLARDMVGKLYPNLRLQQQYSSIVSDRQYERLARLRDEAVAAGATLEPMSDAHDIPAKRLLAPVMLTNVNDDMAVMQDEIFGPLLPVMPYDSLDEAIGYVASHAQPLALYLFEQSSATIDEVLTRTQAGGVTVNDTLYHIAQHGLPFGGVGPSGIGGYHGEAGFQTFSHMKPIFRQARFNGTGMLNPPYRAQFKRMLKLLMRVG</sequence>
<dbReference type="OrthoDB" id="5687308at2"/>
<evidence type="ECO:0000256" key="2">
    <source>
        <dbReference type="ARBA" id="ARBA00023002"/>
    </source>
</evidence>
<dbReference type="PROSITE" id="PS00687">
    <property type="entry name" value="ALDEHYDE_DEHYDR_GLU"/>
    <property type="match status" value="1"/>
</dbReference>
<dbReference type="Gene3D" id="3.40.309.10">
    <property type="entry name" value="Aldehyde Dehydrogenase, Chain A, domain 2"/>
    <property type="match status" value="1"/>
</dbReference>
<accession>A0A0G9H2G1</accession>
<organism evidence="9 10">
    <name type="scientific">Dyella japonica DSM 16301</name>
    <dbReference type="NCBI Taxonomy" id="1440762"/>
    <lineage>
        <taxon>Bacteria</taxon>
        <taxon>Pseudomonadati</taxon>
        <taxon>Pseudomonadota</taxon>
        <taxon>Gammaproteobacteria</taxon>
        <taxon>Lysobacterales</taxon>
        <taxon>Rhodanobacteraceae</taxon>
        <taxon>Dyella</taxon>
    </lineage>
</organism>
<dbReference type="InterPro" id="IPR029510">
    <property type="entry name" value="Ald_DH_CS_GLU"/>
</dbReference>
<evidence type="ECO:0000256" key="5">
    <source>
        <dbReference type="PIRSR" id="PIRSR036492-1"/>
    </source>
</evidence>
<reference evidence="9 10" key="1">
    <citation type="journal article" date="2015" name="Antonie Van Leeuwenhoek">
        <title>A phylogenomic and molecular marker based taxonomic framework for the order Xanthomonadales: proposal to transfer the families Algiphilaceae and Solimonadaceae to the order Nevskiales ord. nov. and to create a new family within the order Xanthomonadales, the family Rhodanobacteraceae fam. nov., containing the genus Rhodanobacter and its closest relatives.</title>
        <authorList>
            <person name="Naushad S."/>
            <person name="Adeolu M."/>
            <person name="Wong S."/>
            <person name="Sohail M."/>
            <person name="Schellhorn H.E."/>
            <person name="Gupta R.S."/>
        </authorList>
    </citation>
    <scope>NUCLEOTIDE SEQUENCE [LARGE SCALE GENOMIC DNA]</scope>
    <source>
        <strain evidence="9 10">DSM 16301</strain>
    </source>
</reference>
<evidence type="ECO:0000313" key="10">
    <source>
        <dbReference type="Proteomes" id="UP000035481"/>
    </source>
</evidence>
<dbReference type="RefSeq" id="WP_046971608.1">
    <property type="nucleotide sequence ID" value="NZ_JPLA01000023.1"/>
</dbReference>
<dbReference type="InterPro" id="IPR016160">
    <property type="entry name" value="Ald_DH_CS_CYS"/>
</dbReference>
<dbReference type="Proteomes" id="UP000035481">
    <property type="component" value="Unassembled WGS sequence"/>
</dbReference>
<evidence type="ECO:0000256" key="3">
    <source>
        <dbReference type="ARBA" id="ARBA00023027"/>
    </source>
</evidence>
<dbReference type="SUPFAM" id="SSF53720">
    <property type="entry name" value="ALDH-like"/>
    <property type="match status" value="1"/>
</dbReference>
<dbReference type="EMBL" id="JPLA01000023">
    <property type="protein sequence ID" value="KLD64050.1"/>
    <property type="molecule type" value="Genomic_DNA"/>
</dbReference>
<keyword evidence="3" id="KW-0520">NAD</keyword>
<dbReference type="Pfam" id="PF00171">
    <property type="entry name" value="Aldedh"/>
    <property type="match status" value="1"/>
</dbReference>
<evidence type="ECO:0000256" key="7">
    <source>
        <dbReference type="RuleBase" id="RU003345"/>
    </source>
</evidence>
<dbReference type="InterPro" id="IPR016162">
    <property type="entry name" value="Ald_DH_N"/>
</dbReference>
<dbReference type="PIRSF" id="PIRSF036492">
    <property type="entry name" value="ALDH"/>
    <property type="match status" value="1"/>
</dbReference>
<dbReference type="Gene3D" id="3.40.605.10">
    <property type="entry name" value="Aldehyde Dehydrogenase, Chain A, domain 1"/>
    <property type="match status" value="1"/>
</dbReference>
<dbReference type="PROSITE" id="PS00070">
    <property type="entry name" value="ALDEHYDE_DEHYDR_CYS"/>
    <property type="match status" value="1"/>
</dbReference>
<dbReference type="PANTHER" id="PTHR43570:SF20">
    <property type="entry name" value="ALDEHYDE DEHYDROGENASE ALDX-RELATED"/>
    <property type="match status" value="1"/>
</dbReference>
<protein>
    <recommendedName>
        <fullName evidence="4">Aldehyde dehydrogenase</fullName>
    </recommendedName>
</protein>
<dbReference type="AlphaFoldDB" id="A0A0G9H2G1"/>
<dbReference type="GO" id="GO:0006081">
    <property type="term" value="P:aldehyde metabolic process"/>
    <property type="evidence" value="ECO:0007669"/>
    <property type="project" value="InterPro"/>
</dbReference>
<evidence type="ECO:0000256" key="6">
    <source>
        <dbReference type="PROSITE-ProRule" id="PRU10007"/>
    </source>
</evidence>
<evidence type="ECO:0000256" key="4">
    <source>
        <dbReference type="PIRNR" id="PIRNR036492"/>
    </source>
</evidence>
<dbReference type="PATRIC" id="fig|1440762.4.peg.1334"/>
<evidence type="ECO:0000259" key="8">
    <source>
        <dbReference type="Pfam" id="PF00171"/>
    </source>
</evidence>